<sequence length="1741" mass="192826">MTSQTSIYSQGFNFESFLQKGVDPRTGQYSCSVDIYEAPAQTRNCPEFKLTLSYHALNTQDVGLGTGWSFNLSSYEHRQRKTLMLSTGENYQVTETPSIFLVKEQKLKSFLAKKTGSDYEVVYKSGQTEILSNADDTYDRSVPIALYGSNGRSLKFIWERSGSQPRLSKIQDGREDLLEVKYDTDTSRVMITQNPGTPEASTFTLVQRQNELRELHLPVSGTPPWEFTYVTLGQFTGLSRVKSPIGLIEEINYDRVGHRMPARAPYEVIPYVTSHVVRPGRQQPPIKTAYSYSSKNFLGYNGGRDWSATGDTLYQTPSEYQYTSTVEVEGGMKTTYEYNKFHLPVVTLQQQGTKKTTQTIEYYASPLTSFDNQPAQYQLPKTVTIAYADSQSGAERKEITRYVFDEWGNPTQEVKPDGVKTDRTYYPPEGENGFQRYLKTETLTPATTPYPTPTRTERFTYHELPTATGALVKTFGAVKDRTTHAGNQLLSSAEFAYVNQPGSRDHGRIQQETTWVSRNYATVQASVYQYPSSVEFKRTLTTTTFDGVIVRDETTFSLCSGLPVLQKDDHGVQDRFQYDKLGRMLKATTALGTRYEATRQNEYSINQDGTGWLLSMTDAKGVQSRYITDGLERICQVEKQDDDGTFRLVQERSYNAQGQCSKTAEIDWLATKGTLVEQRSTQELEYDNWGQVWKTTDSSGLITVVLTDPISLTRTEKVEGEGQTVTQLNVSRAPTQIKLLRKDGTTQYSKVEYRYDGLGRLVEKEDVLGRKTLYESDAFDRVTKTTWPGGRLVNVEYASQSAAKLPVAVQVHGVTLAEQSLDGLDRVTERTVGERTTKQMYQSSLPQPAQITTQKGHESNLTYEPGLNHALAEVTGPGVADAYGYDPQSGLPTRLKSSYSTRDLQYSRSGHLSNETIQITQGAGFSAQSTYSMTGKLLGYTDVHGQEYQAEYDAAGRMKSMSLEKVKEEILKVSFSYDKSSRLSRTEVQDKARNVSLASSLSYDDFGREVERTVFQGTKKLYQLTQSYGETGLVTTRHLEDGDGKLLRDEVFVYDVHNHLVEYNCEGSQLPSLEQGRLRSQHFSFDEYDNLVEVKTRFEDGRENISRYSHSPADPTQLIRITNTHPDFKAQIDLEYDANGCLTRDEQGRTLEYDSVNRLQAIRDGSGAVVSQYRYDASGRLICQMIPEQPDTYLFYREDKLIATKAGDRQVSYISDGNEYWGQAIQEGATTTQTQLWASDGHQSVLTWLDAHQPGQIHHQQYTPHGHSAAGPSPSIAFNGQWRDPVTGWYHLGNGYRVYNPVTMRFLTPDSWSPFTTGEINPYAYCSGDPINRIDPSGHFGFFKKLFKKFSWKNLITMVAGLAVSIGVGILTGGASLAIQIGVGIAAGVVAGVAAGALGDLADGRTPTWKSVAVDAFGGLVGGALGAVGAGVVSGAFKTAIQTQLGKVASYALVKESFKSVLKGVVKDAVVGVVIGEVAGHVIPYEKALYPSSGANESQSQSDSNDQLPDQPSGARDLSRPAPGQGEGASTNMPGSTYGVNSGVGVGQSIPDLLNREPTCTFGPVGSLQGRPQSMGSGALEALEKRRKIAGVATFVPRARILMMFFNTVISMVGMLLVWWLDEDDQKGRLTGLSLGAVFAVHTPLSLSISVPTSLGSRRNIVGPQFFIDSEEPSYPTGMKATISGLAFGTFFLLCLLVYYIFENRRCDALYGPLAQLPEEEQAQGLSNKTDLEIEGFRYLM</sequence>
<comment type="caution">
    <text evidence="3">The sequence shown here is derived from an EMBL/GenBank/DDBJ whole genome shotgun (WGS) entry which is preliminary data.</text>
</comment>
<evidence type="ECO:0000313" key="3">
    <source>
        <dbReference type="EMBL" id="KAF7154837.1"/>
    </source>
</evidence>
<name>A0A8H6PIA6_9EURO</name>
<dbReference type="OrthoDB" id="442731at2759"/>
<feature type="compositionally biased region" description="Low complexity" evidence="1">
    <location>
        <begin position="1498"/>
        <end position="1513"/>
    </location>
</feature>
<proteinExistence type="predicted"/>
<gene>
    <name evidence="3" type="ORF">CNMCM5623_003095</name>
</gene>
<dbReference type="PANTHER" id="PTHR32305:SF15">
    <property type="entry name" value="PROTEIN RHSA-RELATED"/>
    <property type="match status" value="1"/>
</dbReference>
<dbReference type="InterPro" id="IPR050708">
    <property type="entry name" value="T6SS_VgrG/RHS"/>
</dbReference>
<accession>A0A8H6PIA6</accession>
<feature type="compositionally biased region" description="Polar residues" evidence="1">
    <location>
        <begin position="1528"/>
        <end position="1540"/>
    </location>
</feature>
<keyword evidence="2" id="KW-1133">Transmembrane helix</keyword>
<dbReference type="Proteomes" id="UP000654922">
    <property type="component" value="Unassembled WGS sequence"/>
</dbReference>
<dbReference type="PANTHER" id="PTHR32305">
    <property type="match status" value="1"/>
</dbReference>
<feature type="transmembrane region" description="Helical" evidence="2">
    <location>
        <begin position="1352"/>
        <end position="1371"/>
    </location>
</feature>
<organism evidence="3 4">
    <name type="scientific">Aspergillus felis</name>
    <dbReference type="NCBI Taxonomy" id="1287682"/>
    <lineage>
        <taxon>Eukaryota</taxon>
        <taxon>Fungi</taxon>
        <taxon>Dikarya</taxon>
        <taxon>Ascomycota</taxon>
        <taxon>Pezizomycotina</taxon>
        <taxon>Eurotiomycetes</taxon>
        <taxon>Eurotiomycetidae</taxon>
        <taxon>Eurotiales</taxon>
        <taxon>Aspergillaceae</taxon>
        <taxon>Aspergillus</taxon>
        <taxon>Aspergillus subgen. Fumigati</taxon>
    </lineage>
</organism>
<keyword evidence="2" id="KW-0472">Membrane</keyword>
<keyword evidence="2" id="KW-0812">Transmembrane</keyword>
<feature type="transmembrane region" description="Helical" evidence="2">
    <location>
        <begin position="1601"/>
        <end position="1621"/>
    </location>
</feature>
<evidence type="ECO:0008006" key="5">
    <source>
        <dbReference type="Google" id="ProtNLM"/>
    </source>
</evidence>
<feature type="transmembrane region" description="Helical" evidence="2">
    <location>
        <begin position="1681"/>
        <end position="1702"/>
    </location>
</feature>
<dbReference type="Pfam" id="PF05593">
    <property type="entry name" value="RHS_repeat"/>
    <property type="match status" value="1"/>
</dbReference>
<dbReference type="Gene3D" id="2.180.10.10">
    <property type="entry name" value="RHS repeat-associated core"/>
    <property type="match status" value="1"/>
</dbReference>
<dbReference type="EMBL" id="JACBAE010001405">
    <property type="protein sequence ID" value="KAF7154837.1"/>
    <property type="molecule type" value="Genomic_DNA"/>
</dbReference>
<dbReference type="InterPro" id="IPR031325">
    <property type="entry name" value="RHS_repeat"/>
</dbReference>
<dbReference type="InterPro" id="IPR006530">
    <property type="entry name" value="YD"/>
</dbReference>
<feature type="region of interest" description="Disordered" evidence="1">
    <location>
        <begin position="1492"/>
        <end position="1541"/>
    </location>
</feature>
<feature type="transmembrane region" description="Helical" evidence="2">
    <location>
        <begin position="1378"/>
        <end position="1397"/>
    </location>
</feature>
<evidence type="ECO:0000256" key="1">
    <source>
        <dbReference type="SAM" id="MobiDB-lite"/>
    </source>
</evidence>
<dbReference type="NCBIfam" id="TIGR01643">
    <property type="entry name" value="YD_repeat_2x"/>
    <property type="match status" value="3"/>
</dbReference>
<feature type="transmembrane region" description="Helical" evidence="2">
    <location>
        <begin position="1417"/>
        <end position="1437"/>
    </location>
</feature>
<protein>
    <recommendedName>
        <fullName evidence="5">RHS repeat protein</fullName>
    </recommendedName>
</protein>
<evidence type="ECO:0000313" key="4">
    <source>
        <dbReference type="Proteomes" id="UP000654922"/>
    </source>
</evidence>
<evidence type="ECO:0000256" key="2">
    <source>
        <dbReference type="SAM" id="Phobius"/>
    </source>
</evidence>
<dbReference type="InterPro" id="IPR022385">
    <property type="entry name" value="Rhs_assc_core"/>
</dbReference>
<dbReference type="NCBIfam" id="TIGR03696">
    <property type="entry name" value="Rhs_assc_core"/>
    <property type="match status" value="1"/>
</dbReference>
<reference evidence="3" key="1">
    <citation type="submission" date="2020-06" db="EMBL/GenBank/DDBJ databases">
        <title>Draft genome sequences of strains closely related to Aspergillus parafelis and Aspergillus hiratsukae.</title>
        <authorList>
            <person name="Dos Santos R.A.C."/>
            <person name="Rivero-Menendez O."/>
            <person name="Steenwyk J.L."/>
            <person name="Mead M.E."/>
            <person name="Goldman G.H."/>
            <person name="Alastruey-Izquierdo A."/>
            <person name="Rokas A."/>
        </authorList>
    </citation>
    <scope>NUCLEOTIDE SEQUENCE</scope>
    <source>
        <strain evidence="3">CNM-CM5623</strain>
    </source>
</reference>